<protein>
    <submittedName>
        <fullName evidence="1">Uncharacterized protein</fullName>
    </submittedName>
</protein>
<dbReference type="RefSeq" id="WP_132226563.1">
    <property type="nucleotide sequence ID" value="NZ_SMCQ01000056.1"/>
</dbReference>
<keyword evidence="2" id="KW-1185">Reference proteome</keyword>
<comment type="caution">
    <text evidence="1">The sequence shown here is derived from an EMBL/GenBank/DDBJ whole genome shotgun (WGS) entry which is preliminary data.</text>
</comment>
<dbReference type="EMBL" id="SMCQ01000056">
    <property type="protein sequence ID" value="TCV89689.1"/>
    <property type="molecule type" value="Genomic_DNA"/>
</dbReference>
<reference evidence="1 2" key="1">
    <citation type="submission" date="2019-03" db="EMBL/GenBank/DDBJ databases">
        <title>Genomic Encyclopedia of Type Strains, Phase IV (KMG-IV): sequencing the most valuable type-strain genomes for metagenomic binning, comparative biology and taxonomic classification.</title>
        <authorList>
            <person name="Goeker M."/>
        </authorList>
    </citation>
    <scope>NUCLEOTIDE SEQUENCE [LARGE SCALE GENOMIC DNA]</scope>
    <source>
        <strain evidence="1 2">DSM 29487</strain>
    </source>
</reference>
<dbReference type="GeneID" id="98916957"/>
<gene>
    <name evidence="1" type="ORF">EDD60_1562</name>
</gene>
<evidence type="ECO:0000313" key="1">
    <source>
        <dbReference type="EMBL" id="TCV89689.1"/>
    </source>
</evidence>
<proteinExistence type="predicted"/>
<dbReference type="Proteomes" id="UP000295515">
    <property type="component" value="Unassembled WGS sequence"/>
</dbReference>
<evidence type="ECO:0000313" key="2">
    <source>
        <dbReference type="Proteomes" id="UP000295515"/>
    </source>
</evidence>
<name>A0A4V2W2W8_9FIRM</name>
<sequence>MADNRNVPMRKIIDEIIERYDFDEGLVDRTLIVKKIKKLCLKEPITQKGVTSNLWECSNVGKNKEHLFTSEERKMLVTHYDLCTYLLSCSFRNSGEKNKEKTDKKLNAVIELHDKVHKRIENETQALIELNEYSNEIMTFCSFEEVQKKKHDIMIEALFLRYFKPIDEELLFDDMETKASISGSNYTDVNVEESLWRLENPIEAYCIPKEQDK</sequence>
<accession>A0A4V2W2W8</accession>
<organism evidence="1 2">
    <name type="scientific">Longibaculum muris</name>
    <dbReference type="NCBI Taxonomy" id="1796628"/>
    <lineage>
        <taxon>Bacteria</taxon>
        <taxon>Bacillati</taxon>
        <taxon>Bacillota</taxon>
        <taxon>Erysipelotrichia</taxon>
        <taxon>Erysipelotrichales</taxon>
        <taxon>Coprobacillaceae</taxon>
        <taxon>Longibaculum</taxon>
    </lineage>
</organism>
<dbReference type="AlphaFoldDB" id="A0A4V2W2W8"/>